<protein>
    <submittedName>
        <fullName evidence="1">Staphylococcal protein A</fullName>
    </submittedName>
</protein>
<dbReference type="Proteomes" id="UP001234913">
    <property type="component" value="Chromosome"/>
</dbReference>
<accession>A0ACD5FQG0</accession>
<proteinExistence type="predicted"/>
<organism evidence="1 2">
    <name type="scientific">Staphylococcus hyicus</name>
    <dbReference type="NCBI Taxonomy" id="1284"/>
    <lineage>
        <taxon>Bacteria</taxon>
        <taxon>Bacillati</taxon>
        <taxon>Bacillota</taxon>
        <taxon>Bacilli</taxon>
        <taxon>Bacillales</taxon>
        <taxon>Staphylococcaceae</taxon>
        <taxon>Staphylococcus</taxon>
    </lineage>
</organism>
<name>A0ACD5FQG0_STAHY</name>
<dbReference type="EMBL" id="CP171742">
    <property type="protein sequence ID" value="XKR70441.1"/>
    <property type="molecule type" value="Genomic_DNA"/>
</dbReference>
<evidence type="ECO:0000313" key="1">
    <source>
        <dbReference type="EMBL" id="XKR70441.1"/>
    </source>
</evidence>
<keyword evidence="2" id="KW-1185">Reference proteome</keyword>
<gene>
    <name evidence="1" type="primary">spa</name>
    <name evidence="1" type="ORF">QUC96_006345</name>
</gene>
<sequence length="418" mass="45435">MENKQFFSIRKFSVGVGSCLIASSLLLGSTTLAAEETSPVDAQQNAFYEIVNLPNLTDEQRNGYIQSLKDDPSVSANILQQAQATNANQAPTQPAPNFDAAQQNAFYEIVNLPNLTDEQRNGYIQSLKDDPSVSADILQQAQATNANQAPAQPAPNFDAAQQNAFYEILNLPYLSEEQRNGFIQSLKDDPSVSNDILAEAKKANDAQAPQPENNFNEAQQNAFYEILHLPYLTEEQRNGFIQSLKDDPSVSNDILAEAKKLNDSQAPQTEDNNNSSEDNSNGKTTPQDKNDNSKVDSTDKNNDTSTTPKQDKASTTQTGKDSYVVQKGDTLESIAKKRGTSVDQLVKDNQLADKNMILPGQKLVVNHVESPKNASSKTVKALPETGSTGHEDLFGTTLAGGLSLALGALFLGRHRKTN</sequence>
<evidence type="ECO:0000313" key="2">
    <source>
        <dbReference type="Proteomes" id="UP001234913"/>
    </source>
</evidence>
<reference evidence="1" key="1">
    <citation type="submission" date="2024-09" db="EMBL/GenBank/DDBJ databases">
        <authorList>
            <person name="Gagne-Thivierge C."/>
        </authorList>
    </citation>
    <scope>NUCLEOTIDE SEQUENCE</scope>
    <source>
        <strain evidence="1">SC310</strain>
    </source>
</reference>